<dbReference type="RefSeq" id="WP_187761957.1">
    <property type="nucleotide sequence ID" value="NZ_CP061038.1"/>
</dbReference>
<dbReference type="PANTHER" id="PTHR10629">
    <property type="entry name" value="CYTOSINE-SPECIFIC METHYLTRANSFERASE"/>
    <property type="match status" value="1"/>
</dbReference>
<reference evidence="8 9" key="1">
    <citation type="submission" date="2020-09" db="EMBL/GenBank/DDBJ databases">
        <title>Sphingomonas sp., a new species isolated from pork steak.</title>
        <authorList>
            <person name="Heidler von Heilborn D."/>
        </authorList>
    </citation>
    <scope>NUCLEOTIDE SEQUENCE [LARGE SCALE GENOMIC DNA]</scope>
    <source>
        <strain evidence="9">S8-3T</strain>
    </source>
</reference>
<dbReference type="InterPro" id="IPR029063">
    <property type="entry name" value="SAM-dependent_MTases_sf"/>
</dbReference>
<dbReference type="Proteomes" id="UP000516148">
    <property type="component" value="Chromosome"/>
</dbReference>
<dbReference type="KEGG" id="spap:H3Z74_24000"/>
<evidence type="ECO:0000256" key="7">
    <source>
        <dbReference type="PROSITE-ProRule" id="PRU01016"/>
    </source>
</evidence>
<evidence type="ECO:0000256" key="3">
    <source>
        <dbReference type="ARBA" id="ARBA00022679"/>
    </source>
</evidence>
<evidence type="ECO:0000256" key="4">
    <source>
        <dbReference type="ARBA" id="ARBA00022691"/>
    </source>
</evidence>
<evidence type="ECO:0000256" key="1">
    <source>
        <dbReference type="ARBA" id="ARBA00011975"/>
    </source>
</evidence>
<dbReference type="SUPFAM" id="SSF53335">
    <property type="entry name" value="S-adenosyl-L-methionine-dependent methyltransferases"/>
    <property type="match status" value="1"/>
</dbReference>
<dbReference type="EMBL" id="CP061038">
    <property type="protein sequence ID" value="QNQ09646.1"/>
    <property type="molecule type" value="Genomic_DNA"/>
</dbReference>
<comment type="catalytic activity">
    <reaction evidence="6">
        <text>a 2'-deoxycytidine in DNA + S-adenosyl-L-methionine = a 5-methyl-2'-deoxycytidine in DNA + S-adenosyl-L-homocysteine + H(+)</text>
        <dbReference type="Rhea" id="RHEA:13681"/>
        <dbReference type="Rhea" id="RHEA-COMP:11369"/>
        <dbReference type="Rhea" id="RHEA-COMP:11370"/>
        <dbReference type="ChEBI" id="CHEBI:15378"/>
        <dbReference type="ChEBI" id="CHEBI:57856"/>
        <dbReference type="ChEBI" id="CHEBI:59789"/>
        <dbReference type="ChEBI" id="CHEBI:85452"/>
        <dbReference type="ChEBI" id="CHEBI:85454"/>
        <dbReference type="EC" id="2.1.1.37"/>
    </reaction>
</comment>
<proteinExistence type="inferred from homology"/>
<evidence type="ECO:0000256" key="2">
    <source>
        <dbReference type="ARBA" id="ARBA00022603"/>
    </source>
</evidence>
<dbReference type="Pfam" id="PF00145">
    <property type="entry name" value="DNA_methylase"/>
    <property type="match status" value="2"/>
</dbReference>
<sequence length="542" mass="60365">MPTYSVVDIFAGPGGLAEGFSSVPGVGGTPAFKIALSIEKEPAAHSTLRLRSFARQFGETLPASYYKLINQGGAEPDWAVLYPDEWKAAEEEAWKLELGKEDPEDKLNPRLDAIREAANGNVILIGGPPCQAYSLVGRARNQGIKDYKAEEDQKHFLYKEYIRILDRLQPAAFVMENVKGMLSSSIDGGKNRIFDQVLRDLRGEDPLGERPAATPYRLIALDPRSRRQFDFTRFEPRAHDFVVRTEDFGVPQARHRVIVVGLRADIAADLPDTVLADLMVRHNLTATVGNVLEGMPKLRSGLSRGLDSPEEWKRTVTNAMVFVAGMETGLPDKLHKAFAKRAKECLVQFRRLNDLPDREAHGIGISEDCPADLRDWLTDPELETLPNHASRGHMASDLARYFFAAVFAEIVERSPKASDFPEELAPQHENWDTGKFADRFRVQLSGGPSTTVTSHISKDGHYFIHPDPMQCRSLSVREAARLQTFPDNYLFKGNRTEQYVQVGNAVPPLLARWIGEALFTILTAERIVGEAEPADAEAVHVD</sequence>
<dbReference type="GO" id="GO:0009307">
    <property type="term" value="P:DNA restriction-modification system"/>
    <property type="evidence" value="ECO:0007669"/>
    <property type="project" value="UniProtKB-KW"/>
</dbReference>
<keyword evidence="5" id="KW-0680">Restriction system</keyword>
<organism evidence="8 9">
    <name type="scientific">Sphingomonas alpina</name>
    <dbReference type="NCBI Taxonomy" id="653931"/>
    <lineage>
        <taxon>Bacteria</taxon>
        <taxon>Pseudomonadati</taxon>
        <taxon>Pseudomonadota</taxon>
        <taxon>Alphaproteobacteria</taxon>
        <taxon>Sphingomonadales</taxon>
        <taxon>Sphingomonadaceae</taxon>
        <taxon>Sphingomonas</taxon>
    </lineage>
</organism>
<dbReference type="GO" id="GO:0032259">
    <property type="term" value="P:methylation"/>
    <property type="evidence" value="ECO:0007669"/>
    <property type="project" value="UniProtKB-KW"/>
</dbReference>
<dbReference type="PRINTS" id="PR00105">
    <property type="entry name" value="C5METTRFRASE"/>
</dbReference>
<feature type="active site" evidence="7">
    <location>
        <position position="130"/>
    </location>
</feature>
<gene>
    <name evidence="8" type="ORF">H3Z74_24000</name>
</gene>
<dbReference type="EC" id="2.1.1.37" evidence="1"/>
<dbReference type="GO" id="GO:0003886">
    <property type="term" value="F:DNA (cytosine-5-)-methyltransferase activity"/>
    <property type="evidence" value="ECO:0007669"/>
    <property type="project" value="UniProtKB-EC"/>
</dbReference>
<accession>A0A7H0LIZ3</accession>
<dbReference type="GO" id="GO:0003677">
    <property type="term" value="F:DNA binding"/>
    <property type="evidence" value="ECO:0007669"/>
    <property type="project" value="TreeGrafter"/>
</dbReference>
<comment type="similarity">
    <text evidence="7">Belongs to the class I-like SAM-binding methyltransferase superfamily. C5-methyltransferase family.</text>
</comment>
<evidence type="ECO:0000256" key="6">
    <source>
        <dbReference type="ARBA" id="ARBA00047422"/>
    </source>
</evidence>
<evidence type="ECO:0000313" key="9">
    <source>
        <dbReference type="Proteomes" id="UP000516148"/>
    </source>
</evidence>
<dbReference type="Gene3D" id="3.90.120.10">
    <property type="entry name" value="DNA Methylase, subunit A, domain 2"/>
    <property type="match status" value="1"/>
</dbReference>
<dbReference type="AlphaFoldDB" id="A0A7H0LIZ3"/>
<keyword evidence="4 7" id="KW-0949">S-adenosyl-L-methionine</keyword>
<dbReference type="REBASE" id="456748">
    <property type="entry name" value="M.Sal22537ORF24000P"/>
</dbReference>
<dbReference type="InterPro" id="IPR050390">
    <property type="entry name" value="C5-Methyltransferase"/>
</dbReference>
<keyword evidence="3 7" id="KW-0808">Transferase</keyword>
<keyword evidence="9" id="KW-1185">Reference proteome</keyword>
<evidence type="ECO:0000256" key="5">
    <source>
        <dbReference type="ARBA" id="ARBA00022747"/>
    </source>
</evidence>
<dbReference type="GO" id="GO:0044027">
    <property type="term" value="P:negative regulation of gene expression via chromosomal CpG island methylation"/>
    <property type="evidence" value="ECO:0007669"/>
    <property type="project" value="TreeGrafter"/>
</dbReference>
<dbReference type="Gene3D" id="3.40.50.150">
    <property type="entry name" value="Vaccinia Virus protein VP39"/>
    <property type="match status" value="1"/>
</dbReference>
<dbReference type="PANTHER" id="PTHR10629:SF52">
    <property type="entry name" value="DNA (CYTOSINE-5)-METHYLTRANSFERASE 1"/>
    <property type="match status" value="1"/>
</dbReference>
<protein>
    <recommendedName>
        <fullName evidence="1">DNA (cytosine-5-)-methyltransferase</fullName>
        <ecNumber evidence="1">2.1.1.37</ecNumber>
    </recommendedName>
</protein>
<keyword evidence="2 7" id="KW-0489">Methyltransferase</keyword>
<dbReference type="InterPro" id="IPR001525">
    <property type="entry name" value="C5_MeTfrase"/>
</dbReference>
<name>A0A7H0LIZ3_9SPHN</name>
<evidence type="ECO:0000313" key="8">
    <source>
        <dbReference type="EMBL" id="QNQ09646.1"/>
    </source>
</evidence>
<dbReference type="PROSITE" id="PS51679">
    <property type="entry name" value="SAM_MT_C5"/>
    <property type="match status" value="1"/>
</dbReference>